<dbReference type="GO" id="GO:0030288">
    <property type="term" value="C:outer membrane-bounded periplasmic space"/>
    <property type="evidence" value="ECO:0007669"/>
    <property type="project" value="InterPro"/>
</dbReference>
<dbReference type="Gene3D" id="3.40.50.10610">
    <property type="entry name" value="ABC-type transport auxiliary lipoprotein component"/>
    <property type="match status" value="1"/>
</dbReference>
<proteinExistence type="predicted"/>
<evidence type="ECO:0000313" key="2">
    <source>
        <dbReference type="Proteomes" id="UP000219573"/>
    </source>
</evidence>
<dbReference type="OrthoDB" id="554957at2"/>
<dbReference type="Proteomes" id="UP000219573">
    <property type="component" value="Unassembled WGS sequence"/>
</dbReference>
<accession>A0A285FVW7</accession>
<dbReference type="Pfam" id="PF03783">
    <property type="entry name" value="CsgG"/>
    <property type="match status" value="1"/>
</dbReference>
<keyword evidence="2" id="KW-1185">Reference proteome</keyword>
<name>A0A285FVW7_9FIRM</name>
<evidence type="ECO:0000313" key="1">
    <source>
        <dbReference type="EMBL" id="SNY15462.1"/>
    </source>
</evidence>
<dbReference type="AlphaFoldDB" id="A0A285FVW7"/>
<dbReference type="InterPro" id="IPR005534">
    <property type="entry name" value="Curli_assmbl/transp-comp_CsgG"/>
</dbReference>
<sequence length="292" mass="31596">MEIKLNILLLFIILLVLVISTPIDAKQTLVALIPFNNSDLGWNGLDKDNILEGVTQLVTDKLVQAEGVKVIERSDLEKILSEQELGSSGLIDSTNAAELGRILGVDAIVIGTLTQMEIKEKAEIAFGPFKTSGVEAKVVLTGRLVDANTSEIITSFNGVGQRADRSFKISSFNGLSFGSEAFKKSALGKSIEEATDDFVNNIAKKISSIALLRGRIIKIIGSKLIIKVDNTDNLIEGNYGKLIRMIEVEELEEAVSMPLGRVKIISISKGAVIAEVIESEDLPLKGDIVEFE</sequence>
<dbReference type="EMBL" id="OBDZ01000003">
    <property type="protein sequence ID" value="SNY15462.1"/>
    <property type="molecule type" value="Genomic_DNA"/>
</dbReference>
<protein>
    <submittedName>
        <fullName evidence="1">Curli biogenesis system outer membrane secretion channel CsgG</fullName>
    </submittedName>
</protein>
<organism evidence="1 2">
    <name type="scientific">Orenia metallireducens</name>
    <dbReference type="NCBI Taxonomy" id="1413210"/>
    <lineage>
        <taxon>Bacteria</taxon>
        <taxon>Bacillati</taxon>
        <taxon>Bacillota</taxon>
        <taxon>Clostridia</taxon>
        <taxon>Halanaerobiales</taxon>
        <taxon>Halobacteroidaceae</taxon>
        <taxon>Orenia</taxon>
    </lineage>
</organism>
<gene>
    <name evidence="1" type="ORF">SAMN06265827_10340</name>
</gene>
<dbReference type="RefSeq" id="WP_097016520.1">
    <property type="nucleotide sequence ID" value="NZ_OBDZ01000003.1"/>
</dbReference>
<reference evidence="2" key="1">
    <citation type="submission" date="2017-09" db="EMBL/GenBank/DDBJ databases">
        <authorList>
            <person name="Varghese N."/>
            <person name="Submissions S."/>
        </authorList>
    </citation>
    <scope>NUCLEOTIDE SEQUENCE [LARGE SCALE GENOMIC DNA]</scope>
    <source>
        <strain evidence="2">MSL47</strain>
    </source>
</reference>